<sequence>MASSKTYLDFILEQLSELQDIRYRAMMGEFIIYYRNKIVGGIYDDRLLVKAVPSAIAYMPNASYELPYQGAKEMLLVDEVDDKAFITGLFNAIYDELPAPKAKKIKTN</sequence>
<evidence type="ECO:0000313" key="2">
    <source>
        <dbReference type="EMBL" id="UTD01183.1"/>
    </source>
</evidence>
<dbReference type="Gene3D" id="3.30.1460.30">
    <property type="entry name" value="YgaC/TfoX-N like chaperone"/>
    <property type="match status" value="1"/>
</dbReference>
<accession>A0A9Q9BQE3</accession>
<dbReference type="AlphaFoldDB" id="A0A9Q9BQE3"/>
<dbReference type="InterPro" id="IPR007076">
    <property type="entry name" value="TfoX_N"/>
</dbReference>
<dbReference type="Proteomes" id="UP001056981">
    <property type="component" value="Chromosome"/>
</dbReference>
<organism evidence="2 3">
    <name type="scientific">Treponema denticola</name>
    <dbReference type="NCBI Taxonomy" id="158"/>
    <lineage>
        <taxon>Bacteria</taxon>
        <taxon>Pseudomonadati</taxon>
        <taxon>Spirochaetota</taxon>
        <taxon>Spirochaetia</taxon>
        <taxon>Spirochaetales</taxon>
        <taxon>Treponemataceae</taxon>
        <taxon>Treponema</taxon>
    </lineage>
</organism>
<reference evidence="2" key="1">
    <citation type="submission" date="2020-04" db="EMBL/GenBank/DDBJ databases">
        <title>Comparative genomics of oral phylogroup-2 Treponema strains.</title>
        <authorList>
            <person name="Zeng H."/>
            <person name="Chan Y.K."/>
            <person name="Watt R.M."/>
        </authorList>
    </citation>
    <scope>NUCLEOTIDE SEQUENCE</scope>
    <source>
        <strain evidence="2">OMZ 905</strain>
    </source>
</reference>
<evidence type="ECO:0000313" key="3">
    <source>
        <dbReference type="Proteomes" id="UP001056981"/>
    </source>
</evidence>
<name>A0A9Q9BQE3_TREDN</name>
<evidence type="ECO:0000259" key="1">
    <source>
        <dbReference type="Pfam" id="PF04993"/>
    </source>
</evidence>
<proteinExistence type="predicted"/>
<dbReference type="SUPFAM" id="SSF159894">
    <property type="entry name" value="YgaC/TfoX-N like"/>
    <property type="match status" value="1"/>
</dbReference>
<dbReference type="RefSeq" id="WP_010694130.1">
    <property type="nucleotide sequence ID" value="NZ_CP051522.1"/>
</dbReference>
<feature type="domain" description="TfoX N-terminal" evidence="1">
    <location>
        <begin position="13"/>
        <end position="73"/>
    </location>
</feature>
<dbReference type="Pfam" id="PF04993">
    <property type="entry name" value="TfoX_N"/>
    <property type="match status" value="1"/>
</dbReference>
<dbReference type="EMBL" id="CP051635">
    <property type="protein sequence ID" value="UTD01183.1"/>
    <property type="molecule type" value="Genomic_DNA"/>
</dbReference>
<protein>
    <submittedName>
        <fullName evidence="2">Competence protein TfoX</fullName>
    </submittedName>
</protein>
<gene>
    <name evidence="2" type="ORF">E4N86_11005</name>
</gene>